<sequence>MEKGFGRIGAILDQTSRAGKEAKVAIEIAVQDINNETNLPMVLYLQNSRSKPIHAAIAAKKLIDEHNVKAILGGHTWEETSAIAEIINESNHVIPVFLSLASTPPLQPIDQWPFFLQPVPTQSTQMNAVAAVLHSWNIRQVTLIYETSHLASASAAIISYLSQAFHQTGGELTHIVPLVSGLHSLSEELEVLKRQHHKVFVIHTSLELGINLFRTAKMMDMTGDGYLWIATNGITDLFHSVNPGKLSSLDCILGVKTYFAENTPEFLNFRKRFRQKFRSDYPEEDEDEPGIFAVQGYNTVRSLEQISLENSDHLRKIPATTVEVVYVMGKGYQSVYWTEGLGFSETVEDDNNGAITYTDSIDNIKQAIFPVQPWYAYRRRRNLAESSGNRMRVGVPGHSLFKQFVNVEFDPKKKQDVFNGFVIAVFDEMMKELKLPYDYFAYTGSYDELMKQIPAERFDAIAGDVTIMSSRHDYVDFTQPYTESGLEMIVPVRSRLSNQPWLFLKPYTAKMWWFIAAITLYNGFIIWLIERNHCEHLRGSVINQIGIIIWLASTTLFTLRGWDKLHSNLSRMAVIVWLFVALIITQSYTASLASMLTAQRLEPTISTVEALRNMNATVGYCNGSLVNHYLKDVLGFENFNVKSYNSTHRYAEALNSGEIAAIFLEVPSAKVFLAQYCKSFIRTGETFKVGGFGFLKELEDAYIISEKCVDNESFPNEDESLSPRSFSILLKLTGGTSTLAFAIYIFISFREFKESNPELRSVFELIPAFIKDQMRRSSGVVVPVESPTHPSNVSDSWP</sequence>
<dbReference type="Gene3D" id="3.40.190.10">
    <property type="entry name" value="Periplasmic binding protein-like II"/>
    <property type="match status" value="1"/>
</dbReference>
<dbReference type="SUPFAM" id="SSF53822">
    <property type="entry name" value="Periplasmic binding protein-like I"/>
    <property type="match status" value="1"/>
</dbReference>
<name>A0A5N6PKV2_9ASTR</name>
<evidence type="ECO:0000256" key="7">
    <source>
        <dbReference type="ARBA" id="ARBA00023170"/>
    </source>
</evidence>
<evidence type="ECO:0000256" key="10">
    <source>
        <dbReference type="ARBA" id="ARBA00023303"/>
    </source>
</evidence>
<keyword evidence="3 11" id="KW-0812">Transmembrane</keyword>
<evidence type="ECO:0000256" key="1">
    <source>
        <dbReference type="ARBA" id="ARBA00004141"/>
    </source>
</evidence>
<reference evidence="13 14" key="1">
    <citation type="submission" date="2019-05" db="EMBL/GenBank/DDBJ databases">
        <title>Mikania micrantha, genome provides insights into the molecular mechanism of rapid growth.</title>
        <authorList>
            <person name="Liu B."/>
        </authorList>
    </citation>
    <scope>NUCLEOTIDE SEQUENCE [LARGE SCALE GENOMIC DNA]</scope>
    <source>
        <strain evidence="13">NLD-2019</strain>
        <tissue evidence="13">Leaf</tissue>
    </source>
</reference>
<dbReference type="SMART" id="SM00079">
    <property type="entry name" value="PBPe"/>
    <property type="match status" value="1"/>
</dbReference>
<dbReference type="OrthoDB" id="5984008at2759"/>
<keyword evidence="7" id="KW-0675">Receptor</keyword>
<dbReference type="Pfam" id="PF01094">
    <property type="entry name" value="ANF_receptor"/>
    <property type="match status" value="1"/>
</dbReference>
<keyword evidence="6 11" id="KW-0472">Membrane</keyword>
<organism evidence="13 14">
    <name type="scientific">Mikania micrantha</name>
    <name type="common">bitter vine</name>
    <dbReference type="NCBI Taxonomy" id="192012"/>
    <lineage>
        <taxon>Eukaryota</taxon>
        <taxon>Viridiplantae</taxon>
        <taxon>Streptophyta</taxon>
        <taxon>Embryophyta</taxon>
        <taxon>Tracheophyta</taxon>
        <taxon>Spermatophyta</taxon>
        <taxon>Magnoliopsida</taxon>
        <taxon>eudicotyledons</taxon>
        <taxon>Gunneridae</taxon>
        <taxon>Pentapetalae</taxon>
        <taxon>asterids</taxon>
        <taxon>campanulids</taxon>
        <taxon>Asterales</taxon>
        <taxon>Asteraceae</taxon>
        <taxon>Asteroideae</taxon>
        <taxon>Heliantheae alliance</taxon>
        <taxon>Eupatorieae</taxon>
        <taxon>Mikania</taxon>
    </lineage>
</organism>
<dbReference type="FunFam" id="1.10.287.70:FF:000172">
    <property type="entry name" value="Glutamate receptor"/>
    <property type="match status" value="1"/>
</dbReference>
<dbReference type="Pfam" id="PF00060">
    <property type="entry name" value="Lig_chan"/>
    <property type="match status" value="1"/>
</dbReference>
<dbReference type="EMBL" id="SZYD01000003">
    <property type="protein sequence ID" value="KAD6794514.1"/>
    <property type="molecule type" value="Genomic_DNA"/>
</dbReference>
<keyword evidence="5" id="KW-0406">Ion transport</keyword>
<accession>A0A5N6PKV2</accession>
<dbReference type="InterPro" id="IPR015683">
    <property type="entry name" value="Ionotropic_Glu_rcpt"/>
</dbReference>
<evidence type="ECO:0000313" key="13">
    <source>
        <dbReference type="EMBL" id="KAD6794514.1"/>
    </source>
</evidence>
<dbReference type="InterPro" id="IPR028082">
    <property type="entry name" value="Peripla_BP_I"/>
</dbReference>
<evidence type="ECO:0000256" key="6">
    <source>
        <dbReference type="ARBA" id="ARBA00023136"/>
    </source>
</evidence>
<dbReference type="GO" id="GO:0015276">
    <property type="term" value="F:ligand-gated monoatomic ion channel activity"/>
    <property type="evidence" value="ECO:0007669"/>
    <property type="project" value="InterPro"/>
</dbReference>
<dbReference type="InterPro" id="IPR001638">
    <property type="entry name" value="Solute-binding_3/MltF_N"/>
</dbReference>
<comment type="subcellular location">
    <subcellularLocation>
        <location evidence="1">Membrane</location>
        <topology evidence="1">Multi-pass membrane protein</topology>
    </subcellularLocation>
</comment>
<keyword evidence="2" id="KW-0813">Transport</keyword>
<keyword evidence="14" id="KW-1185">Reference proteome</keyword>
<evidence type="ECO:0000256" key="11">
    <source>
        <dbReference type="SAM" id="Phobius"/>
    </source>
</evidence>
<dbReference type="Gene3D" id="3.40.50.2300">
    <property type="match status" value="2"/>
</dbReference>
<protein>
    <recommendedName>
        <fullName evidence="12">Ionotropic glutamate receptor C-terminal domain-containing protein</fullName>
    </recommendedName>
</protein>
<feature type="transmembrane region" description="Helical" evidence="11">
    <location>
        <begin position="728"/>
        <end position="747"/>
    </location>
</feature>
<evidence type="ECO:0000256" key="2">
    <source>
        <dbReference type="ARBA" id="ARBA00022448"/>
    </source>
</evidence>
<evidence type="ECO:0000256" key="5">
    <source>
        <dbReference type="ARBA" id="ARBA00023065"/>
    </source>
</evidence>
<feature type="transmembrane region" description="Helical" evidence="11">
    <location>
        <begin position="574"/>
        <end position="596"/>
    </location>
</feature>
<evidence type="ECO:0000256" key="8">
    <source>
        <dbReference type="ARBA" id="ARBA00023180"/>
    </source>
</evidence>
<feature type="transmembrane region" description="Helical" evidence="11">
    <location>
        <begin position="511"/>
        <end position="529"/>
    </location>
</feature>
<proteinExistence type="predicted"/>
<dbReference type="Pfam" id="PF00497">
    <property type="entry name" value="SBP_bac_3"/>
    <property type="match status" value="1"/>
</dbReference>
<keyword evidence="9" id="KW-1071">Ligand-gated ion channel</keyword>
<feature type="transmembrane region" description="Helical" evidence="11">
    <location>
        <begin position="541"/>
        <end position="562"/>
    </location>
</feature>
<evidence type="ECO:0000256" key="9">
    <source>
        <dbReference type="ARBA" id="ARBA00023286"/>
    </source>
</evidence>
<comment type="caution">
    <text evidence="13">The sequence shown here is derived from an EMBL/GenBank/DDBJ whole genome shotgun (WGS) entry which is preliminary data.</text>
</comment>
<dbReference type="InterPro" id="IPR001828">
    <property type="entry name" value="ANF_lig-bd_rcpt"/>
</dbReference>
<dbReference type="SUPFAM" id="SSF53850">
    <property type="entry name" value="Periplasmic binding protein-like II"/>
    <property type="match status" value="1"/>
</dbReference>
<keyword evidence="4 11" id="KW-1133">Transmembrane helix</keyword>
<gene>
    <name evidence="13" type="ORF">E3N88_05410</name>
</gene>
<dbReference type="InterPro" id="IPR001320">
    <property type="entry name" value="Iontro_rcpt_C"/>
</dbReference>
<evidence type="ECO:0000256" key="4">
    <source>
        <dbReference type="ARBA" id="ARBA00022989"/>
    </source>
</evidence>
<feature type="domain" description="Ionotropic glutamate receptor C-terminal" evidence="12">
    <location>
        <begin position="390"/>
        <end position="711"/>
    </location>
</feature>
<evidence type="ECO:0000259" key="12">
    <source>
        <dbReference type="SMART" id="SM00079"/>
    </source>
</evidence>
<evidence type="ECO:0000313" key="14">
    <source>
        <dbReference type="Proteomes" id="UP000326396"/>
    </source>
</evidence>
<dbReference type="PANTHER" id="PTHR18966">
    <property type="entry name" value="IONOTROPIC GLUTAMATE RECEPTOR"/>
    <property type="match status" value="1"/>
</dbReference>
<evidence type="ECO:0000256" key="3">
    <source>
        <dbReference type="ARBA" id="ARBA00022692"/>
    </source>
</evidence>
<keyword evidence="8" id="KW-0325">Glycoprotein</keyword>
<dbReference type="GO" id="GO:0016020">
    <property type="term" value="C:membrane"/>
    <property type="evidence" value="ECO:0007669"/>
    <property type="project" value="UniProtKB-SubCell"/>
</dbReference>
<keyword evidence="10" id="KW-0407">Ion channel</keyword>
<dbReference type="FunFam" id="3.40.50.2300:FF:000188">
    <property type="entry name" value="Glutamate receptor"/>
    <property type="match status" value="1"/>
</dbReference>
<dbReference type="Proteomes" id="UP000326396">
    <property type="component" value="Linkage Group LG11"/>
</dbReference>
<dbReference type="AlphaFoldDB" id="A0A5N6PKV2"/>
<dbReference type="Gene3D" id="1.10.287.70">
    <property type="match status" value="1"/>
</dbReference>